<dbReference type="EMBL" id="VIWT01000003">
    <property type="protein sequence ID" value="TWF90021.1"/>
    <property type="molecule type" value="Genomic_DNA"/>
</dbReference>
<dbReference type="GO" id="GO:0016491">
    <property type="term" value="F:oxidoreductase activity"/>
    <property type="evidence" value="ECO:0007669"/>
    <property type="project" value="TreeGrafter"/>
</dbReference>
<dbReference type="SMART" id="SM00382">
    <property type="entry name" value="AAA"/>
    <property type="match status" value="1"/>
</dbReference>
<dbReference type="PANTHER" id="PTHR12697:SF5">
    <property type="entry name" value="DEOXYHYPUSINE HYDROXYLASE"/>
    <property type="match status" value="1"/>
</dbReference>
<dbReference type="RefSeq" id="WP_145909272.1">
    <property type="nucleotide sequence ID" value="NZ_BAAAMZ010000001.1"/>
</dbReference>
<sequence length="728" mass="78259">MSASTAGDGTSAACGLGDFLRTRAQEAGLSTREIAQAFQQRVDREEARITAGAGGPADPVGGLSFSKSHLDRLFKGGAALPSLRFLRVFLEITSAGAGLHPQRHQALYREATELLTEARQLRARPTAQPQPQPQPQPPTTAAAVAALQTQLDLERANRTGDRLRRELSDTQALMGTLLQIIDALRDIITELDLDLSGMPRTAGRTVPRSLAERQRTDAVEYKAAAEAEFDRVDHRRRVLELLWDQAQGNLRRLAAHAEVGYLRPLPDLPPLPARGALSSGLNAEPALVDIATALGRVQEYNAAEEQKITELRRVLADNAPLAPDDELAILVDATRLSDPRARGAALRTVLASWAHHPSTRDTLLRLVHDDQSAIRHNAVWGLAAAWAGTPEARDAVAALAGDPEYDVRKTAALGLVHGWAGDHTARDALARLVQHEDPGVRHTMVQALVQGWGDDPVVRDCLITLTCDGEVLVRALAAECLVGGWPGDGAALAALRSLCGDVAESVRWIAVQGLARQGYTPATSLVTGNAILQAAELPDSYQELGTLPIVAALRQGIGFHEGITVLVGANGTGKTILLEALALSLQRTKFALPVDRLTQVSLDLASHLRISRNAQRTPYSCHCVNDRTYRAPDRRASGLENRLAYLRSLAESGGAPNRIVLIDEPLAYLHPKEEHGVFDAVSELADQGIQLIVASSQATWTALPAARVIEIDRSAQRVASFDPTKLPG</sequence>
<dbReference type="PANTHER" id="PTHR12697">
    <property type="entry name" value="PBS LYASE HEAT-LIKE PROTEIN"/>
    <property type="match status" value="1"/>
</dbReference>
<feature type="domain" description="AAA+ ATPase" evidence="2">
    <location>
        <begin position="560"/>
        <end position="715"/>
    </location>
</feature>
<organism evidence="3 4">
    <name type="scientific">Kitasatospora viridis</name>
    <dbReference type="NCBI Taxonomy" id="281105"/>
    <lineage>
        <taxon>Bacteria</taxon>
        <taxon>Bacillati</taxon>
        <taxon>Actinomycetota</taxon>
        <taxon>Actinomycetes</taxon>
        <taxon>Kitasatosporales</taxon>
        <taxon>Streptomycetaceae</taxon>
        <taxon>Kitasatospora</taxon>
    </lineage>
</organism>
<dbReference type="Proteomes" id="UP000317940">
    <property type="component" value="Unassembled WGS sequence"/>
</dbReference>
<protein>
    <submittedName>
        <fullName evidence="3">Putative ATPase</fullName>
    </submittedName>
</protein>
<evidence type="ECO:0000259" key="2">
    <source>
        <dbReference type="SMART" id="SM00382"/>
    </source>
</evidence>
<proteinExistence type="predicted"/>
<dbReference type="InterPro" id="IPR027417">
    <property type="entry name" value="P-loop_NTPase"/>
</dbReference>
<keyword evidence="4" id="KW-1185">Reference proteome</keyword>
<reference evidence="3 4" key="1">
    <citation type="submission" date="2019-06" db="EMBL/GenBank/DDBJ databases">
        <title>Sequencing the genomes of 1000 actinobacteria strains.</title>
        <authorList>
            <person name="Klenk H.-P."/>
        </authorList>
    </citation>
    <scope>NUCLEOTIDE SEQUENCE [LARGE SCALE GENOMIC DNA]</scope>
    <source>
        <strain evidence="3 4">DSM 44826</strain>
    </source>
</reference>
<gene>
    <name evidence="3" type="ORF">FHX73_1365</name>
</gene>
<evidence type="ECO:0000313" key="3">
    <source>
        <dbReference type="EMBL" id="TWF90021.1"/>
    </source>
</evidence>
<evidence type="ECO:0000256" key="1">
    <source>
        <dbReference type="SAM" id="MobiDB-lite"/>
    </source>
</evidence>
<comment type="caution">
    <text evidence="3">The sequence shown here is derived from an EMBL/GenBank/DDBJ whole genome shotgun (WGS) entry which is preliminary data.</text>
</comment>
<dbReference type="SUPFAM" id="SSF48371">
    <property type="entry name" value="ARM repeat"/>
    <property type="match status" value="1"/>
</dbReference>
<dbReference type="InterPro" id="IPR011989">
    <property type="entry name" value="ARM-like"/>
</dbReference>
<dbReference type="Pfam" id="PF13646">
    <property type="entry name" value="HEAT_2"/>
    <property type="match status" value="2"/>
</dbReference>
<dbReference type="InterPro" id="IPR003593">
    <property type="entry name" value="AAA+_ATPase"/>
</dbReference>
<evidence type="ECO:0000313" key="4">
    <source>
        <dbReference type="Proteomes" id="UP000317940"/>
    </source>
</evidence>
<dbReference type="Gene3D" id="3.40.50.300">
    <property type="entry name" value="P-loop containing nucleotide triphosphate hydrolases"/>
    <property type="match status" value="2"/>
</dbReference>
<feature type="compositionally biased region" description="Pro residues" evidence="1">
    <location>
        <begin position="128"/>
        <end position="138"/>
    </location>
</feature>
<accession>A0A561TSD4</accession>
<feature type="region of interest" description="Disordered" evidence="1">
    <location>
        <begin position="122"/>
        <end position="142"/>
    </location>
</feature>
<name>A0A561TSD4_9ACTN</name>
<dbReference type="SUPFAM" id="SSF52540">
    <property type="entry name" value="P-loop containing nucleoside triphosphate hydrolases"/>
    <property type="match status" value="1"/>
</dbReference>
<dbReference type="InterPro" id="IPR016024">
    <property type="entry name" value="ARM-type_fold"/>
</dbReference>
<dbReference type="AlphaFoldDB" id="A0A561TSD4"/>
<dbReference type="Gene3D" id="1.25.10.10">
    <property type="entry name" value="Leucine-rich Repeat Variant"/>
    <property type="match status" value="2"/>
</dbReference>
<dbReference type="OrthoDB" id="9784297at2"/>